<accession>A0ABU3PFK5</accession>
<sequence length="137" mass="15514">RQSSSMHTEFVLDALEQALYDRKPSEDDGLVHHSDRGSQYLSIRYSERLAEAGVEPSVGSRGDSYDNALAETINGLYKAEVIHRRGPWKTKQSVELATLEWVAWFNHHRLMGPLDHVPPAEFEANYHRQRAGQAATV</sequence>
<dbReference type="PROSITE" id="PS50994">
    <property type="entry name" value="INTEGRASE"/>
    <property type="match status" value="1"/>
</dbReference>
<name>A0ABU3PFK5_9BURK</name>
<dbReference type="PANTHER" id="PTHR46889:SF4">
    <property type="entry name" value="TRANSPOSASE INSO FOR INSERTION SEQUENCE ELEMENT IS911B-RELATED"/>
    <property type="match status" value="1"/>
</dbReference>
<dbReference type="InterPro" id="IPR050900">
    <property type="entry name" value="Transposase_IS3/IS150/IS904"/>
</dbReference>
<proteinExistence type="predicted"/>
<comment type="caution">
    <text evidence="2">The sequence shown here is derived from an EMBL/GenBank/DDBJ whole genome shotgun (WGS) entry which is preliminary data.</text>
</comment>
<organism evidence="2 3">
    <name type="scientific">Roseateles aquae</name>
    <dbReference type="NCBI Taxonomy" id="3077235"/>
    <lineage>
        <taxon>Bacteria</taxon>
        <taxon>Pseudomonadati</taxon>
        <taxon>Pseudomonadota</taxon>
        <taxon>Betaproteobacteria</taxon>
        <taxon>Burkholderiales</taxon>
        <taxon>Sphaerotilaceae</taxon>
        <taxon>Roseateles</taxon>
    </lineage>
</organism>
<dbReference type="EMBL" id="JAVXZY010000008">
    <property type="protein sequence ID" value="MDT9001375.1"/>
    <property type="molecule type" value="Genomic_DNA"/>
</dbReference>
<gene>
    <name evidence="2" type="ORF">RQP53_18995</name>
</gene>
<keyword evidence="3" id="KW-1185">Reference proteome</keyword>
<dbReference type="PANTHER" id="PTHR46889">
    <property type="entry name" value="TRANSPOSASE INSF FOR INSERTION SEQUENCE IS3B-RELATED"/>
    <property type="match status" value="1"/>
</dbReference>
<dbReference type="InterPro" id="IPR012337">
    <property type="entry name" value="RNaseH-like_sf"/>
</dbReference>
<dbReference type="Pfam" id="PF13333">
    <property type="entry name" value="rve_2"/>
    <property type="match status" value="1"/>
</dbReference>
<dbReference type="RefSeq" id="WP_315652248.1">
    <property type="nucleotide sequence ID" value="NZ_JAVXZY010000008.1"/>
</dbReference>
<dbReference type="Pfam" id="PF00665">
    <property type="entry name" value="rve"/>
    <property type="match status" value="1"/>
</dbReference>
<dbReference type="SUPFAM" id="SSF53098">
    <property type="entry name" value="Ribonuclease H-like"/>
    <property type="match status" value="1"/>
</dbReference>
<dbReference type="InterPro" id="IPR036397">
    <property type="entry name" value="RNaseH_sf"/>
</dbReference>
<evidence type="ECO:0000259" key="1">
    <source>
        <dbReference type="PROSITE" id="PS50994"/>
    </source>
</evidence>
<dbReference type="Proteomes" id="UP001246372">
    <property type="component" value="Unassembled WGS sequence"/>
</dbReference>
<evidence type="ECO:0000313" key="2">
    <source>
        <dbReference type="EMBL" id="MDT9001375.1"/>
    </source>
</evidence>
<reference evidence="2" key="1">
    <citation type="submission" date="2023-09" db="EMBL/GenBank/DDBJ databases">
        <title>Paucibacter sp. APW11 Genome sequencing and assembly.</title>
        <authorList>
            <person name="Kim I."/>
        </authorList>
    </citation>
    <scope>NUCLEOTIDE SEQUENCE</scope>
    <source>
        <strain evidence="2">APW11</strain>
    </source>
</reference>
<dbReference type="Gene3D" id="3.30.420.10">
    <property type="entry name" value="Ribonuclease H-like superfamily/Ribonuclease H"/>
    <property type="match status" value="1"/>
</dbReference>
<feature type="non-terminal residue" evidence="2">
    <location>
        <position position="1"/>
    </location>
</feature>
<protein>
    <submittedName>
        <fullName evidence="2">Integrase core domain-containing protein</fullName>
    </submittedName>
</protein>
<feature type="domain" description="Integrase catalytic" evidence="1">
    <location>
        <begin position="1"/>
        <end position="126"/>
    </location>
</feature>
<dbReference type="InterPro" id="IPR001584">
    <property type="entry name" value="Integrase_cat-core"/>
</dbReference>
<evidence type="ECO:0000313" key="3">
    <source>
        <dbReference type="Proteomes" id="UP001246372"/>
    </source>
</evidence>